<reference evidence="3 4" key="1">
    <citation type="submission" date="2022-03" db="EMBL/GenBank/DDBJ databases">
        <authorList>
            <person name="Nunn A."/>
            <person name="Chopra R."/>
            <person name="Nunn A."/>
            <person name="Contreras Garrido A."/>
        </authorList>
    </citation>
    <scope>NUCLEOTIDE SEQUENCE [LARGE SCALE GENOMIC DNA]</scope>
</reference>
<sequence>MVSEGLSEKRTHFVFSVDCRSRMEHPICSTYFGNCLAVCFVAADSKVLIGEEGVGMAVKAIGEALGRLKEGVLRGAEAWLSYGSSLSVQRERVFSLAGSPRFELYNVDFGWGRPTKVEVVSIAKSGAFSLSDSRDGSGGVEIGVVLKNSEIEAFSSLFADGLSKF</sequence>
<dbReference type="InterPro" id="IPR023213">
    <property type="entry name" value="CAT-like_dom_sf"/>
</dbReference>
<proteinExistence type="predicted"/>
<accession>A0AAU9RGP0</accession>
<evidence type="ECO:0000313" key="4">
    <source>
        <dbReference type="Proteomes" id="UP000836841"/>
    </source>
</evidence>
<protein>
    <submittedName>
        <fullName evidence="3">Uncharacterized protein</fullName>
    </submittedName>
</protein>
<name>A0AAU9RGP0_THLAR</name>
<gene>
    <name evidence="3" type="ORF">TAV2_LOCUS4130</name>
</gene>
<keyword evidence="4" id="KW-1185">Reference proteome</keyword>
<evidence type="ECO:0000256" key="2">
    <source>
        <dbReference type="ARBA" id="ARBA00023315"/>
    </source>
</evidence>
<organism evidence="3 4">
    <name type="scientific">Thlaspi arvense</name>
    <name type="common">Field penny-cress</name>
    <dbReference type="NCBI Taxonomy" id="13288"/>
    <lineage>
        <taxon>Eukaryota</taxon>
        <taxon>Viridiplantae</taxon>
        <taxon>Streptophyta</taxon>
        <taxon>Embryophyta</taxon>
        <taxon>Tracheophyta</taxon>
        <taxon>Spermatophyta</taxon>
        <taxon>Magnoliopsida</taxon>
        <taxon>eudicotyledons</taxon>
        <taxon>Gunneridae</taxon>
        <taxon>Pentapetalae</taxon>
        <taxon>rosids</taxon>
        <taxon>malvids</taxon>
        <taxon>Brassicales</taxon>
        <taxon>Brassicaceae</taxon>
        <taxon>Thlaspideae</taxon>
        <taxon>Thlaspi</taxon>
    </lineage>
</organism>
<dbReference type="InterPro" id="IPR051504">
    <property type="entry name" value="Plant_metabolite_acyltrans"/>
</dbReference>
<dbReference type="EMBL" id="CAJVSB020000008">
    <property type="protein sequence ID" value="CAH2040431.1"/>
    <property type="molecule type" value="Genomic_DNA"/>
</dbReference>
<evidence type="ECO:0000313" key="3">
    <source>
        <dbReference type="EMBL" id="CAH2040431.1"/>
    </source>
</evidence>
<dbReference type="AlphaFoldDB" id="A0AAU9RGP0"/>
<dbReference type="GO" id="GO:0016747">
    <property type="term" value="F:acyltransferase activity, transferring groups other than amino-acyl groups"/>
    <property type="evidence" value="ECO:0007669"/>
    <property type="project" value="UniProtKB-ARBA"/>
</dbReference>
<dbReference type="Pfam" id="PF02458">
    <property type="entry name" value="Transferase"/>
    <property type="match status" value="1"/>
</dbReference>
<dbReference type="Gene3D" id="3.30.559.10">
    <property type="entry name" value="Chloramphenicol acetyltransferase-like domain"/>
    <property type="match status" value="1"/>
</dbReference>
<dbReference type="PANTHER" id="PTHR31625">
    <property type="match status" value="1"/>
</dbReference>
<dbReference type="Proteomes" id="UP000836841">
    <property type="component" value="Unassembled WGS sequence"/>
</dbReference>
<evidence type="ECO:0000256" key="1">
    <source>
        <dbReference type="ARBA" id="ARBA00022679"/>
    </source>
</evidence>
<keyword evidence="2" id="KW-0012">Acyltransferase</keyword>
<keyword evidence="1" id="KW-0808">Transferase</keyword>
<comment type="caution">
    <text evidence="3">The sequence shown here is derived from an EMBL/GenBank/DDBJ whole genome shotgun (WGS) entry which is preliminary data.</text>
</comment>